<evidence type="ECO:0000313" key="2">
    <source>
        <dbReference type="Proteomes" id="UP000230069"/>
    </source>
</evidence>
<accession>A0A2G5D0Y8</accession>
<gene>
    <name evidence="1" type="ORF">AQUCO_03000041v1</name>
</gene>
<dbReference type="AlphaFoldDB" id="A0A2G5D0Y8"/>
<proteinExistence type="predicted"/>
<evidence type="ECO:0000313" key="1">
    <source>
        <dbReference type="EMBL" id="PIA37182.1"/>
    </source>
</evidence>
<dbReference type="EMBL" id="KZ305047">
    <property type="protein sequence ID" value="PIA37182.1"/>
    <property type="molecule type" value="Genomic_DNA"/>
</dbReference>
<protein>
    <submittedName>
        <fullName evidence="1">Uncharacterized protein</fullName>
    </submittedName>
</protein>
<dbReference type="InParanoid" id="A0A2G5D0Y8"/>
<name>A0A2G5D0Y8_AQUCA</name>
<sequence length="130" mass="15070">MRNLKNFAEIKRRGSSHYPFLRHHQFIFPFTYGGGSVTDVHHVPSAAGFVGGPFNNNVYEFHQPFAASNLWRRFTLVPMTQNQFNQALHKKLSSIQITDFISFNFENYWNKVTIINLDPFLFISLCSLAL</sequence>
<organism evidence="1 2">
    <name type="scientific">Aquilegia coerulea</name>
    <name type="common">Rocky mountain columbine</name>
    <dbReference type="NCBI Taxonomy" id="218851"/>
    <lineage>
        <taxon>Eukaryota</taxon>
        <taxon>Viridiplantae</taxon>
        <taxon>Streptophyta</taxon>
        <taxon>Embryophyta</taxon>
        <taxon>Tracheophyta</taxon>
        <taxon>Spermatophyta</taxon>
        <taxon>Magnoliopsida</taxon>
        <taxon>Ranunculales</taxon>
        <taxon>Ranunculaceae</taxon>
        <taxon>Thalictroideae</taxon>
        <taxon>Aquilegia</taxon>
    </lineage>
</organism>
<dbReference type="Proteomes" id="UP000230069">
    <property type="component" value="Unassembled WGS sequence"/>
</dbReference>
<keyword evidence="2" id="KW-1185">Reference proteome</keyword>
<reference evidence="1 2" key="1">
    <citation type="submission" date="2017-09" db="EMBL/GenBank/DDBJ databases">
        <title>WGS assembly of Aquilegia coerulea Goldsmith.</title>
        <authorList>
            <person name="Hodges S."/>
            <person name="Kramer E."/>
            <person name="Nordborg M."/>
            <person name="Tomkins J."/>
            <person name="Borevitz J."/>
            <person name="Derieg N."/>
            <person name="Yan J."/>
            <person name="Mihaltcheva S."/>
            <person name="Hayes R.D."/>
            <person name="Rokhsar D."/>
        </authorList>
    </citation>
    <scope>NUCLEOTIDE SEQUENCE [LARGE SCALE GENOMIC DNA]</scope>
    <source>
        <strain evidence="2">cv. Goldsmith</strain>
    </source>
</reference>